<feature type="compositionally biased region" description="Basic and acidic residues" evidence="1">
    <location>
        <begin position="8"/>
        <end position="22"/>
    </location>
</feature>
<feature type="compositionally biased region" description="Basic and acidic residues" evidence="1">
    <location>
        <begin position="45"/>
        <end position="62"/>
    </location>
</feature>
<feature type="region of interest" description="Disordered" evidence="1">
    <location>
        <begin position="1"/>
        <end position="68"/>
    </location>
</feature>
<name>A0A7J8B964_ROUAE</name>
<keyword evidence="3" id="KW-1185">Reference proteome</keyword>
<evidence type="ECO:0000313" key="3">
    <source>
        <dbReference type="Proteomes" id="UP000593571"/>
    </source>
</evidence>
<evidence type="ECO:0000313" key="2">
    <source>
        <dbReference type="EMBL" id="KAF6395383.1"/>
    </source>
</evidence>
<protein>
    <submittedName>
        <fullName evidence="2">Uncharacterized protein</fullName>
    </submittedName>
</protein>
<organism evidence="2 3">
    <name type="scientific">Rousettus aegyptiacus</name>
    <name type="common">Egyptian fruit bat</name>
    <name type="synonym">Pteropus aegyptiacus</name>
    <dbReference type="NCBI Taxonomy" id="9407"/>
    <lineage>
        <taxon>Eukaryota</taxon>
        <taxon>Metazoa</taxon>
        <taxon>Chordata</taxon>
        <taxon>Craniata</taxon>
        <taxon>Vertebrata</taxon>
        <taxon>Euteleostomi</taxon>
        <taxon>Mammalia</taxon>
        <taxon>Eutheria</taxon>
        <taxon>Laurasiatheria</taxon>
        <taxon>Chiroptera</taxon>
        <taxon>Yinpterochiroptera</taxon>
        <taxon>Pteropodoidea</taxon>
        <taxon>Pteropodidae</taxon>
        <taxon>Rousettinae</taxon>
        <taxon>Rousettus</taxon>
    </lineage>
</organism>
<sequence>MGIAGRSVWKDDSDRKQTEMHSLKQAKRRTERNLLEMQKNVPVSRRREPAGLSFEGHEDARKGAGRGGAQVSIIPAAPQVPPGCVGNSRGAVQASGGHEGGHGRAPKSHVASFRSRSRFSISLKCFVEKLSKGPNMRVNEHRRKHQRGKAEAREEMCTSSCGSFLGSQ</sequence>
<accession>A0A7J8B964</accession>
<feature type="region of interest" description="Disordered" evidence="1">
    <location>
        <begin position="80"/>
        <end position="111"/>
    </location>
</feature>
<gene>
    <name evidence="2" type="ORF">HJG63_009940</name>
</gene>
<dbReference type="Proteomes" id="UP000593571">
    <property type="component" value="Unassembled WGS sequence"/>
</dbReference>
<dbReference type="AlphaFoldDB" id="A0A7J8B964"/>
<comment type="caution">
    <text evidence="2">The sequence shown here is derived from an EMBL/GenBank/DDBJ whole genome shotgun (WGS) entry which is preliminary data.</text>
</comment>
<dbReference type="EMBL" id="JACASE010000018">
    <property type="protein sequence ID" value="KAF6395383.1"/>
    <property type="molecule type" value="Genomic_DNA"/>
</dbReference>
<evidence type="ECO:0000256" key="1">
    <source>
        <dbReference type="SAM" id="MobiDB-lite"/>
    </source>
</evidence>
<reference evidence="2 3" key="1">
    <citation type="journal article" date="2020" name="Nature">
        <title>Six reference-quality genomes reveal evolution of bat adaptations.</title>
        <authorList>
            <person name="Jebb D."/>
            <person name="Huang Z."/>
            <person name="Pippel M."/>
            <person name="Hughes G.M."/>
            <person name="Lavrichenko K."/>
            <person name="Devanna P."/>
            <person name="Winkler S."/>
            <person name="Jermiin L.S."/>
            <person name="Skirmuntt E.C."/>
            <person name="Katzourakis A."/>
            <person name="Burkitt-Gray L."/>
            <person name="Ray D.A."/>
            <person name="Sullivan K.A.M."/>
            <person name="Roscito J.G."/>
            <person name="Kirilenko B.M."/>
            <person name="Davalos L.M."/>
            <person name="Corthals A.P."/>
            <person name="Power M.L."/>
            <person name="Jones G."/>
            <person name="Ransome R.D."/>
            <person name="Dechmann D.K.N."/>
            <person name="Locatelli A.G."/>
            <person name="Puechmaille S.J."/>
            <person name="Fedrigo O."/>
            <person name="Jarvis E.D."/>
            <person name="Hiller M."/>
            <person name="Vernes S.C."/>
            <person name="Myers E.W."/>
            <person name="Teeling E.C."/>
        </authorList>
    </citation>
    <scope>NUCLEOTIDE SEQUENCE [LARGE SCALE GENOMIC DNA]</scope>
    <source>
        <strain evidence="2">MRouAeg1</strain>
        <tissue evidence="2">Muscle</tissue>
    </source>
</reference>
<proteinExistence type="predicted"/>